<reference evidence="3" key="2">
    <citation type="submission" date="2014-06" db="EMBL/GenBank/DDBJ databases">
        <authorList>
            <person name="Aslett M."/>
        </authorList>
    </citation>
    <scope>NUCLEOTIDE SEQUENCE</scope>
</reference>
<dbReference type="PANTHER" id="PTHR46154">
    <property type="match status" value="1"/>
</dbReference>
<feature type="transmembrane region" description="Helical" evidence="2">
    <location>
        <begin position="97"/>
        <end position="119"/>
    </location>
</feature>
<feature type="transmembrane region" description="Helical" evidence="2">
    <location>
        <begin position="683"/>
        <end position="708"/>
    </location>
</feature>
<feature type="transmembrane region" description="Helical" evidence="2">
    <location>
        <begin position="530"/>
        <end position="549"/>
    </location>
</feature>
<accession>A0A068WJT2</accession>
<dbReference type="OrthoDB" id="10049971at2759"/>
<proteinExistence type="predicted"/>
<evidence type="ECO:0000256" key="2">
    <source>
        <dbReference type="SAM" id="Phobius"/>
    </source>
</evidence>
<organism evidence="3">
    <name type="scientific">Echinococcus granulosus</name>
    <name type="common">Hydatid tapeworm</name>
    <dbReference type="NCBI Taxonomy" id="6210"/>
    <lineage>
        <taxon>Eukaryota</taxon>
        <taxon>Metazoa</taxon>
        <taxon>Spiralia</taxon>
        <taxon>Lophotrochozoa</taxon>
        <taxon>Platyhelminthes</taxon>
        <taxon>Cestoda</taxon>
        <taxon>Eucestoda</taxon>
        <taxon>Cyclophyllidea</taxon>
        <taxon>Taeniidae</taxon>
        <taxon>Echinococcus</taxon>
        <taxon>Echinococcus granulosus group</taxon>
    </lineage>
</organism>
<dbReference type="InterPro" id="IPR038377">
    <property type="entry name" value="Na/Glc_symporter_sf"/>
</dbReference>
<feature type="transmembrane region" description="Helical" evidence="2">
    <location>
        <begin position="504"/>
        <end position="523"/>
    </location>
</feature>
<sequence>MEDIVFDEFVHIRPKPGVILNVSRRVPSPAAQECRNLQKSFRERKCQVLRIEDVVVQTCIILLVAVVADIICTLCTRKRKHTTTQSGFTSSTDRPHSFGIVITSFMVQITWPMSILEAVRNSETYGLVGCIFVSANGTLVCTIFALLLLELRTKAPGAQTIAQFVGQRFGRVAHILTITISILTDLYTLTLNVTVGSMVLNEVAEDVSKTAIVSIAFILIGVMLVVARRRSYSLILYIILITILLICSSLLFIVLNVPTYSPLGSVNSLYKLLMCYNKSVYGIRDSKIGFDVNMLSDNLINFLHRLVRVLFDQNLWETSINLPPSHGVLGLLLASIMASCIPFALSVVCGLGFRALESSFFNAALLDETQKASGLVIFAIPIHLLNKTGIRIIFIVILLLLVTSCMFSIVGASSILYHDVLMTYIRPFKKQVDRTTCLLCGKRRGHLASRRNICRCRSMLECAACHTDTWIKEECSSRPPTTLMYDCQTHGAYRAYTDEMSKRVLHISFTVLAGTIPIFIIFSAMTVANFVYFGLCTPFVGCICLSILWARLSRAALLIGYFVSAGASLILWLVLDNATSLETKLIWLIGMTVALLGGFLLPALLTLLLTKPLSPKVARSIWSCVQEIDNPLVPWPEVYTRQTDLRFSPRLSEKKPALSEILGPAMRTLDFNRFVFYVESIEIWTFLSTTFCLAFPLVLLVSYLGAYLRHQIHRLRMVIRYWLSRLYRGRTHQQ</sequence>
<gene>
    <name evidence="3" type="ORF">EgrG_001074000</name>
</gene>
<feature type="transmembrane region" description="Helical" evidence="2">
    <location>
        <begin position="125"/>
        <end position="149"/>
    </location>
</feature>
<evidence type="ECO:0000313" key="3">
    <source>
        <dbReference type="EMBL" id="CDS17951.1"/>
    </source>
</evidence>
<keyword evidence="2" id="KW-0472">Membrane</keyword>
<feature type="transmembrane region" description="Helical" evidence="2">
    <location>
        <begin position="328"/>
        <end position="353"/>
    </location>
</feature>
<dbReference type="EMBL" id="LK028577">
    <property type="protein sequence ID" value="CDS17951.1"/>
    <property type="molecule type" value="Genomic_DNA"/>
</dbReference>
<reference evidence="5" key="3">
    <citation type="submission" date="2020-10" db="UniProtKB">
        <authorList>
            <consortium name="WormBaseParasite"/>
        </authorList>
    </citation>
    <scope>IDENTIFICATION</scope>
</reference>
<dbReference type="GO" id="GO:0015204">
    <property type="term" value="F:urea transmembrane transporter activity"/>
    <property type="evidence" value="ECO:0007669"/>
    <property type="project" value="InterPro"/>
</dbReference>
<feature type="transmembrane region" description="Helical" evidence="2">
    <location>
        <begin position="587"/>
        <end position="609"/>
    </location>
</feature>
<keyword evidence="2" id="KW-1133">Transmembrane helix</keyword>
<feature type="transmembrane region" description="Helical" evidence="2">
    <location>
        <begin position="555"/>
        <end position="575"/>
    </location>
</feature>
<dbReference type="PANTHER" id="PTHR46154:SF4">
    <property type="entry name" value="UREA ACTIVE TRANSPORTER"/>
    <property type="match status" value="1"/>
</dbReference>
<feature type="transmembrane region" description="Helical" evidence="2">
    <location>
        <begin position="234"/>
        <end position="255"/>
    </location>
</feature>
<name>A0A068WJT2_ECHGR</name>
<protein>
    <submittedName>
        <fullName evidence="3 5">Urea active transporter protein</fullName>
    </submittedName>
</protein>
<dbReference type="AlphaFoldDB" id="A0A068WJT2"/>
<evidence type="ECO:0000256" key="1">
    <source>
        <dbReference type="ARBA" id="ARBA00022448"/>
    </source>
</evidence>
<reference evidence="3 4" key="1">
    <citation type="journal article" date="2013" name="Nature">
        <title>The genomes of four tapeworm species reveal adaptations to parasitism.</title>
        <authorList>
            <person name="Tsai I.J."/>
            <person name="Zarowiecki M."/>
            <person name="Holroyd N."/>
            <person name="Garciarrubio A."/>
            <person name="Sanchez-Flores A."/>
            <person name="Brooks K.L."/>
            <person name="Tracey A."/>
            <person name="Bobes R.J."/>
            <person name="Fragoso G."/>
            <person name="Sciutto E."/>
            <person name="Aslett M."/>
            <person name="Beasley H."/>
            <person name="Bennett H.M."/>
            <person name="Cai J."/>
            <person name="Camicia F."/>
            <person name="Clark R."/>
            <person name="Cucher M."/>
            <person name="De Silva N."/>
            <person name="Day T.A."/>
            <person name="Deplazes P."/>
            <person name="Estrada K."/>
            <person name="Fernandez C."/>
            <person name="Holland P.W."/>
            <person name="Hou J."/>
            <person name="Hu S."/>
            <person name="Huckvale T."/>
            <person name="Hung S.S."/>
            <person name="Kamenetzky L."/>
            <person name="Keane J.A."/>
            <person name="Kiss F."/>
            <person name="Koziol U."/>
            <person name="Lambert O."/>
            <person name="Liu K."/>
            <person name="Luo X."/>
            <person name="Luo Y."/>
            <person name="Macchiaroli N."/>
            <person name="Nichol S."/>
            <person name="Paps J."/>
            <person name="Parkinson J."/>
            <person name="Pouchkina-Stantcheva N."/>
            <person name="Riddiford N."/>
            <person name="Rosenzvit M."/>
            <person name="Salinas G."/>
            <person name="Wasmuth J.D."/>
            <person name="Zamanian M."/>
            <person name="Zheng Y."/>
            <person name="Cai X."/>
            <person name="Soberon X."/>
            <person name="Olson P.D."/>
            <person name="Laclette J.P."/>
            <person name="Brehm K."/>
            <person name="Berriman M."/>
            <person name="Garciarrubio A."/>
            <person name="Bobes R.J."/>
            <person name="Fragoso G."/>
            <person name="Sanchez-Flores A."/>
            <person name="Estrada K."/>
            <person name="Cevallos M.A."/>
            <person name="Morett E."/>
            <person name="Gonzalez V."/>
            <person name="Portillo T."/>
            <person name="Ochoa-Leyva A."/>
            <person name="Jose M.V."/>
            <person name="Sciutto E."/>
            <person name="Landa A."/>
            <person name="Jimenez L."/>
            <person name="Valdes V."/>
            <person name="Carrero J.C."/>
            <person name="Larralde C."/>
            <person name="Morales-Montor J."/>
            <person name="Limon-Lason J."/>
            <person name="Soberon X."/>
            <person name="Laclette J.P."/>
        </authorList>
    </citation>
    <scope>NUCLEOTIDE SEQUENCE [LARGE SCALE GENOMIC DNA]</scope>
</reference>
<feature type="transmembrane region" description="Helical" evidence="2">
    <location>
        <begin position="392"/>
        <end position="417"/>
    </location>
</feature>
<dbReference type="WBParaSite" id="EgrG_001074000">
    <property type="protein sequence ID" value="EgrG_001074000"/>
    <property type="gene ID" value="EgrG_001074000"/>
</dbReference>
<keyword evidence="2" id="KW-0812">Transmembrane</keyword>
<evidence type="ECO:0000313" key="4">
    <source>
        <dbReference type="Proteomes" id="UP000492820"/>
    </source>
</evidence>
<feature type="transmembrane region" description="Helical" evidence="2">
    <location>
        <begin position="210"/>
        <end position="227"/>
    </location>
</feature>
<keyword evidence="1" id="KW-0813">Transport</keyword>
<evidence type="ECO:0000313" key="5">
    <source>
        <dbReference type="WBParaSite" id="EgrG_001074000"/>
    </source>
</evidence>
<feature type="transmembrane region" description="Helical" evidence="2">
    <location>
        <begin position="54"/>
        <end position="76"/>
    </location>
</feature>
<dbReference type="Gene3D" id="1.20.1730.10">
    <property type="entry name" value="Sodium/glucose cotransporter"/>
    <property type="match status" value="1"/>
</dbReference>
<dbReference type="GO" id="GO:0005886">
    <property type="term" value="C:plasma membrane"/>
    <property type="evidence" value="ECO:0007669"/>
    <property type="project" value="TreeGrafter"/>
</dbReference>
<dbReference type="Proteomes" id="UP000492820">
    <property type="component" value="Unassembled WGS sequence"/>
</dbReference>
<dbReference type="InterPro" id="IPR031155">
    <property type="entry name" value="DUR"/>
</dbReference>
<feature type="transmembrane region" description="Helical" evidence="2">
    <location>
        <begin position="169"/>
        <end position="190"/>
    </location>
</feature>